<evidence type="ECO:0000313" key="1">
    <source>
        <dbReference type="EMBL" id="KAI5656632.1"/>
    </source>
</evidence>
<dbReference type="EMBL" id="CM044706">
    <property type="protein sequence ID" value="KAI5656632.1"/>
    <property type="molecule type" value="Genomic_DNA"/>
</dbReference>
<name>A0ACC0A850_CATRO</name>
<reference evidence="2" key="1">
    <citation type="journal article" date="2023" name="Nat. Plants">
        <title>Single-cell RNA sequencing provides a high-resolution roadmap for understanding the multicellular compartmentation of specialized metabolism.</title>
        <authorList>
            <person name="Sun S."/>
            <person name="Shen X."/>
            <person name="Li Y."/>
            <person name="Li Y."/>
            <person name="Wang S."/>
            <person name="Li R."/>
            <person name="Zhang H."/>
            <person name="Shen G."/>
            <person name="Guo B."/>
            <person name="Wei J."/>
            <person name="Xu J."/>
            <person name="St-Pierre B."/>
            <person name="Chen S."/>
            <person name="Sun C."/>
        </authorList>
    </citation>
    <scope>NUCLEOTIDE SEQUENCE [LARGE SCALE GENOMIC DNA]</scope>
</reference>
<organism evidence="1 2">
    <name type="scientific">Catharanthus roseus</name>
    <name type="common">Madagascar periwinkle</name>
    <name type="synonym">Vinca rosea</name>
    <dbReference type="NCBI Taxonomy" id="4058"/>
    <lineage>
        <taxon>Eukaryota</taxon>
        <taxon>Viridiplantae</taxon>
        <taxon>Streptophyta</taxon>
        <taxon>Embryophyta</taxon>
        <taxon>Tracheophyta</taxon>
        <taxon>Spermatophyta</taxon>
        <taxon>Magnoliopsida</taxon>
        <taxon>eudicotyledons</taxon>
        <taxon>Gunneridae</taxon>
        <taxon>Pentapetalae</taxon>
        <taxon>asterids</taxon>
        <taxon>lamiids</taxon>
        <taxon>Gentianales</taxon>
        <taxon>Apocynaceae</taxon>
        <taxon>Rauvolfioideae</taxon>
        <taxon>Vinceae</taxon>
        <taxon>Catharanthinae</taxon>
        <taxon>Catharanthus</taxon>
    </lineage>
</organism>
<protein>
    <submittedName>
        <fullName evidence="1">Uncharacterized protein</fullName>
    </submittedName>
</protein>
<keyword evidence="2" id="KW-1185">Reference proteome</keyword>
<gene>
    <name evidence="1" type="ORF">M9H77_25425</name>
</gene>
<evidence type="ECO:0000313" key="2">
    <source>
        <dbReference type="Proteomes" id="UP001060085"/>
    </source>
</evidence>
<proteinExistence type="predicted"/>
<sequence>MFYLATTTLASGTGGVPKQSIVTRSRAAIGADTKGVNASHSGKSLRGLREQFVQASIESDDIHDLLRDDPFAQTCEGAKDEDGVLSTREGQRSHSIPDFEHTPSRVSTTPQVFPHEVDYHLVAPDAETGMQYRSFGVVCYTSQFDGFIALPMFLTDINELEESSDEKDEK</sequence>
<dbReference type="Proteomes" id="UP001060085">
    <property type="component" value="Linkage Group LG06"/>
</dbReference>
<comment type="caution">
    <text evidence="1">The sequence shown here is derived from an EMBL/GenBank/DDBJ whole genome shotgun (WGS) entry which is preliminary data.</text>
</comment>
<accession>A0ACC0A850</accession>